<feature type="domain" description="CNNM transmembrane" evidence="11">
    <location>
        <begin position="334"/>
        <end position="520"/>
    </location>
</feature>
<dbReference type="EMBL" id="CAXAMN010022417">
    <property type="protein sequence ID" value="CAK9069210.1"/>
    <property type="molecule type" value="Genomic_DNA"/>
</dbReference>
<reference evidence="12 13" key="1">
    <citation type="submission" date="2024-02" db="EMBL/GenBank/DDBJ databases">
        <authorList>
            <person name="Chen Y."/>
            <person name="Shah S."/>
            <person name="Dougan E. K."/>
            <person name="Thang M."/>
            <person name="Chan C."/>
        </authorList>
    </citation>
    <scope>NUCLEOTIDE SEQUENCE [LARGE SCALE GENOMIC DNA]</scope>
</reference>
<evidence type="ECO:0000256" key="4">
    <source>
        <dbReference type="ARBA" id="ARBA00022989"/>
    </source>
</evidence>
<evidence type="ECO:0000256" key="5">
    <source>
        <dbReference type="ARBA" id="ARBA00023136"/>
    </source>
</evidence>
<feature type="transmembrane region" description="Helical" evidence="9">
    <location>
        <begin position="263"/>
        <end position="284"/>
    </location>
</feature>
<dbReference type="InterPro" id="IPR004853">
    <property type="entry name" value="Sugar_P_trans_dom"/>
</dbReference>
<feature type="transmembrane region" description="Helical" evidence="9">
    <location>
        <begin position="238"/>
        <end position="257"/>
    </location>
</feature>
<evidence type="ECO:0000256" key="7">
    <source>
        <dbReference type="PROSITE-ProRule" id="PRU01193"/>
    </source>
</evidence>
<feature type="transmembrane region" description="Helical" evidence="9">
    <location>
        <begin position="424"/>
        <end position="442"/>
    </location>
</feature>
<feature type="transmembrane region" description="Helical" evidence="9">
    <location>
        <begin position="141"/>
        <end position="160"/>
    </location>
</feature>
<dbReference type="PANTHER" id="PTHR12064:SF94">
    <property type="entry name" value="UNEXTENDED PROTEIN"/>
    <property type="match status" value="1"/>
</dbReference>
<dbReference type="InterPro" id="IPR000644">
    <property type="entry name" value="CBS_dom"/>
</dbReference>
<name>A0ABP0NZJ8_9DINO</name>
<evidence type="ECO:0000256" key="6">
    <source>
        <dbReference type="PROSITE-ProRule" id="PRU00703"/>
    </source>
</evidence>
<feature type="region of interest" description="Disordered" evidence="8">
    <location>
        <begin position="872"/>
        <end position="912"/>
    </location>
</feature>
<dbReference type="CDD" id="cd04590">
    <property type="entry name" value="CBS_pair_CorC_HlyC_assoc"/>
    <property type="match status" value="1"/>
</dbReference>
<feature type="transmembrane region" description="Helical" evidence="9">
    <location>
        <begin position="201"/>
        <end position="218"/>
    </location>
</feature>
<feature type="domain" description="CBS" evidence="10">
    <location>
        <begin position="536"/>
        <end position="597"/>
    </location>
</feature>
<dbReference type="SUPFAM" id="SSF54631">
    <property type="entry name" value="CBS-domain pair"/>
    <property type="match status" value="1"/>
</dbReference>
<feature type="transmembrane region" description="Helical" evidence="9">
    <location>
        <begin position="85"/>
        <end position="110"/>
    </location>
</feature>
<feature type="compositionally biased region" description="Low complexity" evidence="8">
    <location>
        <begin position="880"/>
        <end position="889"/>
    </location>
</feature>
<gene>
    <name evidence="12" type="ORF">CCMP2556_LOCUS34022</name>
</gene>
<feature type="transmembrane region" description="Helical" evidence="9">
    <location>
        <begin position="167"/>
        <end position="189"/>
    </location>
</feature>
<keyword evidence="3" id="KW-0677">Repeat</keyword>
<dbReference type="InterPro" id="IPR045095">
    <property type="entry name" value="ACDP"/>
</dbReference>
<dbReference type="InterPro" id="IPR044751">
    <property type="entry name" value="Ion_transp-like_CBS"/>
</dbReference>
<feature type="transmembrane region" description="Helical" evidence="9">
    <location>
        <begin position="296"/>
        <end position="320"/>
    </location>
</feature>
<comment type="subcellular location">
    <subcellularLocation>
        <location evidence="1">Membrane</location>
        <topology evidence="1">Multi-pass membrane protein</topology>
    </subcellularLocation>
</comment>
<proteinExistence type="predicted"/>
<keyword evidence="13" id="KW-1185">Reference proteome</keyword>
<dbReference type="Proteomes" id="UP001642484">
    <property type="component" value="Unassembled WGS sequence"/>
</dbReference>
<dbReference type="Pfam" id="PF01595">
    <property type="entry name" value="CNNM"/>
    <property type="match status" value="1"/>
</dbReference>
<keyword evidence="4 7" id="KW-1133">Transmembrane helix</keyword>
<sequence>MWESMVSSRITQTLLVPTSCLVYMASSSWVIIANQKLIKEAGFPFPILLSALGTLGSAGAAYMSVNSGLVTLRKEVLMYATGNAWFFNVVPVALCQAATLALGNAAYLHFGVGMVQMLKAGTPIFVLLTVAMLRLESPSFLRTFFVALITVGTFITAGTTPEWSAPGLVLSLGAMLTEALRVSLTQFLLSSCKLSVTEGQYVLAPTASFALLLASVAIEGQSVLSLEALSKVIEYPHLFLFAAGLGTVVNYSSYLVIKFCGALSLKVMTTLRNIALVLYGAFVLGEQIAATQAGGYTLALVSATHPLALVIILSAVWQAAGQNSTPCEVEEVEPILPFYASLPIIAFLVMLSGLFSGLTLGLMGLDVIGLQIVQKGDDKELARCAERIAPIRESGNQLLCTLLLGNVAVNSALSILTADIASGLIGFLVSTALIVVFGEILPQAACSRYALQVGARTVPIVKFLMILFFIITKPMSIILDWMLGREVGTIHSRTELMEMLKLQISLGAVSAEEGKIAQQVAEGALSFRDKQVGDIMTPLEDAYFLSSRTKLGYDAIREIFETGYSRIPIYGMDKHDYRGLLYTKDLMLADPEDEMKVGDFIQIFNRKVETFFEETKLVQCLNAFKKGGTHMGLVRKAITTVDTNPRFEIVGVLTLEDIVEEIIQEEIVDETDVYVDVDRRLKIGGRDTTNFNLGVFNPIWRSRGDKLSREEVNAISAHLMRTAFKSGGEYSLKYDTITWLVGEADVQNLTRHAPTGLDPADTDWIYRRGEVTHRCTLILQGRLGAIVGHESFHTDNGAFTLLARDALLPKPFKPDFDAYLSTPKVRVLSIKKDLFRRACDLDKDSTTLEAALKSQVLAPSLAKKRWTYSGREAVEDQSGSPHMSPHMSPTQSVKSRRPSQAISDILGRPTAL</sequence>
<feature type="transmembrane region" description="Helical" evidence="9">
    <location>
        <begin position="14"/>
        <end position="33"/>
    </location>
</feature>
<feature type="transmembrane region" description="Helical" evidence="9">
    <location>
        <begin position="45"/>
        <end position="65"/>
    </location>
</feature>
<dbReference type="Pfam" id="PF03151">
    <property type="entry name" value="TPT"/>
    <property type="match status" value="1"/>
</dbReference>
<organism evidence="12 13">
    <name type="scientific">Durusdinium trenchii</name>
    <dbReference type="NCBI Taxonomy" id="1381693"/>
    <lineage>
        <taxon>Eukaryota</taxon>
        <taxon>Sar</taxon>
        <taxon>Alveolata</taxon>
        <taxon>Dinophyceae</taxon>
        <taxon>Suessiales</taxon>
        <taxon>Symbiodiniaceae</taxon>
        <taxon>Durusdinium</taxon>
    </lineage>
</organism>
<keyword evidence="2 7" id="KW-0812">Transmembrane</keyword>
<feature type="transmembrane region" description="Helical" evidence="9">
    <location>
        <begin position="117"/>
        <end position="135"/>
    </location>
</feature>
<evidence type="ECO:0000259" key="11">
    <source>
        <dbReference type="PROSITE" id="PS51846"/>
    </source>
</evidence>
<evidence type="ECO:0000313" key="13">
    <source>
        <dbReference type="Proteomes" id="UP001642484"/>
    </source>
</evidence>
<accession>A0ABP0NZJ8</accession>
<feature type="transmembrane region" description="Helical" evidence="9">
    <location>
        <begin position="340"/>
        <end position="365"/>
    </location>
</feature>
<keyword evidence="6" id="KW-0129">CBS domain</keyword>
<evidence type="ECO:0000259" key="10">
    <source>
        <dbReference type="PROSITE" id="PS51371"/>
    </source>
</evidence>
<dbReference type="PROSITE" id="PS51846">
    <property type="entry name" value="CNNM"/>
    <property type="match status" value="1"/>
</dbReference>
<dbReference type="InterPro" id="IPR002550">
    <property type="entry name" value="CNNM"/>
</dbReference>
<feature type="compositionally biased region" description="Polar residues" evidence="8">
    <location>
        <begin position="890"/>
        <end position="902"/>
    </location>
</feature>
<evidence type="ECO:0000256" key="3">
    <source>
        <dbReference type="ARBA" id="ARBA00022737"/>
    </source>
</evidence>
<dbReference type="PANTHER" id="PTHR12064">
    <property type="entry name" value="METAL TRANSPORTER CNNM"/>
    <property type="match status" value="1"/>
</dbReference>
<dbReference type="InterPro" id="IPR046342">
    <property type="entry name" value="CBS_dom_sf"/>
</dbReference>
<dbReference type="PROSITE" id="PS51371">
    <property type="entry name" value="CBS"/>
    <property type="match status" value="2"/>
</dbReference>
<dbReference type="Gene3D" id="3.10.580.10">
    <property type="entry name" value="CBS-domain"/>
    <property type="match status" value="1"/>
</dbReference>
<evidence type="ECO:0000313" key="12">
    <source>
        <dbReference type="EMBL" id="CAK9069210.1"/>
    </source>
</evidence>
<keyword evidence="5 7" id="KW-0472">Membrane</keyword>
<feature type="domain" description="CBS" evidence="10">
    <location>
        <begin position="604"/>
        <end position="670"/>
    </location>
</feature>
<protein>
    <submittedName>
        <fullName evidence="12">Uncharacterized protein</fullName>
    </submittedName>
</protein>
<evidence type="ECO:0000256" key="8">
    <source>
        <dbReference type="SAM" id="MobiDB-lite"/>
    </source>
</evidence>
<evidence type="ECO:0000256" key="9">
    <source>
        <dbReference type="SAM" id="Phobius"/>
    </source>
</evidence>
<evidence type="ECO:0000256" key="1">
    <source>
        <dbReference type="ARBA" id="ARBA00004141"/>
    </source>
</evidence>
<comment type="caution">
    <text evidence="12">The sequence shown here is derived from an EMBL/GenBank/DDBJ whole genome shotgun (WGS) entry which is preliminary data.</text>
</comment>
<evidence type="ECO:0000256" key="2">
    <source>
        <dbReference type="ARBA" id="ARBA00022692"/>
    </source>
</evidence>